<dbReference type="EMBL" id="SWLB01000008">
    <property type="protein sequence ID" value="KAF3335864.1"/>
    <property type="molecule type" value="Genomic_DNA"/>
</dbReference>
<reference evidence="2" key="1">
    <citation type="submission" date="2020-01" db="EMBL/GenBank/DDBJ databases">
        <title>Genome sequence of Kobresia littledalei, the first chromosome-level genome in the family Cyperaceae.</title>
        <authorList>
            <person name="Qu G."/>
        </authorList>
    </citation>
    <scope>NUCLEOTIDE SEQUENCE</scope>
    <source>
        <strain evidence="2">C.B.Clarke</strain>
        <tissue evidence="2">Leaf</tissue>
    </source>
</reference>
<dbReference type="AlphaFoldDB" id="A0A833VWM6"/>
<evidence type="ECO:0000313" key="2">
    <source>
        <dbReference type="EMBL" id="KAF3335864.1"/>
    </source>
</evidence>
<accession>A0A833VWM6</accession>
<feature type="compositionally biased region" description="Basic residues" evidence="1">
    <location>
        <begin position="102"/>
        <end position="113"/>
    </location>
</feature>
<keyword evidence="3" id="KW-1185">Reference proteome</keyword>
<dbReference type="Proteomes" id="UP000623129">
    <property type="component" value="Unassembled WGS sequence"/>
</dbReference>
<proteinExistence type="predicted"/>
<comment type="caution">
    <text evidence="2">The sequence shown here is derived from an EMBL/GenBank/DDBJ whole genome shotgun (WGS) entry which is preliminary data.</text>
</comment>
<evidence type="ECO:0000256" key="1">
    <source>
        <dbReference type="SAM" id="MobiDB-lite"/>
    </source>
</evidence>
<gene>
    <name evidence="2" type="ORF">FCM35_KLT20371</name>
</gene>
<feature type="region of interest" description="Disordered" evidence="1">
    <location>
        <begin position="93"/>
        <end position="113"/>
    </location>
</feature>
<name>A0A833VWM6_9POAL</name>
<sequence length="135" mass="14346">MAVQCGPVEGVAIEQCPNRQVIVHTNQGDVQCATKDVFSAIVDHLTSQHKVKLARGQGCDPGSPVILNSVPNPPTMGTSPTTKRALLLSDTPIQADGCPASKRPKGGTMRKRNSISGAIPRRSLRIVAQEMLLIL</sequence>
<protein>
    <submittedName>
        <fullName evidence="2">Uncharacterized protein</fullName>
    </submittedName>
</protein>
<evidence type="ECO:0000313" key="3">
    <source>
        <dbReference type="Proteomes" id="UP000623129"/>
    </source>
</evidence>
<organism evidence="2 3">
    <name type="scientific">Carex littledalei</name>
    <dbReference type="NCBI Taxonomy" id="544730"/>
    <lineage>
        <taxon>Eukaryota</taxon>
        <taxon>Viridiplantae</taxon>
        <taxon>Streptophyta</taxon>
        <taxon>Embryophyta</taxon>
        <taxon>Tracheophyta</taxon>
        <taxon>Spermatophyta</taxon>
        <taxon>Magnoliopsida</taxon>
        <taxon>Liliopsida</taxon>
        <taxon>Poales</taxon>
        <taxon>Cyperaceae</taxon>
        <taxon>Cyperoideae</taxon>
        <taxon>Cariceae</taxon>
        <taxon>Carex</taxon>
        <taxon>Carex subgen. Euthyceras</taxon>
    </lineage>
</organism>